<dbReference type="SUPFAM" id="SSF81383">
    <property type="entry name" value="F-box domain"/>
    <property type="match status" value="1"/>
</dbReference>
<feature type="domain" description="F-box" evidence="1">
    <location>
        <begin position="17"/>
        <end position="63"/>
    </location>
</feature>
<dbReference type="EMBL" id="WIQZ01000023">
    <property type="protein sequence ID" value="KAF3138209.1"/>
    <property type="molecule type" value="Genomic_DNA"/>
</dbReference>
<dbReference type="PROSITE" id="PS50181">
    <property type="entry name" value="FBOX"/>
    <property type="match status" value="1"/>
</dbReference>
<reference evidence="4 5" key="1">
    <citation type="submission" date="2019-06" db="EMBL/GenBank/DDBJ databases">
        <authorList>
            <person name="Palmer J.M."/>
        </authorList>
    </citation>
    <scope>NUCLEOTIDE SEQUENCE [LARGE SCALE GENOMIC DNA]</scope>
    <source>
        <strain evidence="2 4">TWF102</strain>
        <strain evidence="3 5">TWF703</strain>
    </source>
</reference>
<evidence type="ECO:0000259" key="1">
    <source>
        <dbReference type="PROSITE" id="PS50181"/>
    </source>
</evidence>
<sequence>MEEIVVRVQKAQSSNQRSVLLQVPAEVLEDIIEYIPKESLSPLSQTCKIFYNLVTPTLYPRTLKLFILRPEYDWRNGHHHFTYPAKRCEQGYLDDKKSEKILNAPAGWLKHVKEFIVVDSAHRYDDVCWKRKHKGLKRPDEVVLTMILKRLGILAKGLKSVVIPRDIPLRMFVTILESIPNLCALEAVIEPRTFYRESRNRLPYKTLLTTVTSLDLERLRFGFSDEKIVTGMFRILERCCTTLRSLEISASFYDKVDFNGLEKSGDEGSDYERPKLKFSALEKLKIDMNRDGSFADWLLRLSTDFRKLSSLAIHAGQDTQEIIKYLISNGAPIHSLQLTDLPEKAYCVNPEGDERRVNRLLETIDHLDTLQLWSFDGWDLKTVYDKHRHTLKRLWLNCHISHNLEPGQTCAVEDKLFRSEVDRYAFTTENWPVLEELTMPWLGIDKLPMHLGLRVLRLEHLHTKSATRETYKSLLEPYITSLLKYAAPAKPKLEVIVIMPNTYDRAYEGHDMTYLSISYDENGADVIKAMNYMVDILKKHKWSYLFQEKTLARLWDDRGIWDLHSGNYYEGSS</sequence>
<evidence type="ECO:0000313" key="3">
    <source>
        <dbReference type="EMBL" id="KAF3138209.1"/>
    </source>
</evidence>
<evidence type="ECO:0000313" key="4">
    <source>
        <dbReference type="Proteomes" id="UP000475325"/>
    </source>
</evidence>
<proteinExistence type="predicted"/>
<dbReference type="Proteomes" id="UP000480548">
    <property type="component" value="Unassembled WGS sequence"/>
</dbReference>
<comment type="caution">
    <text evidence="2">The sequence shown here is derived from an EMBL/GenBank/DDBJ whole genome shotgun (WGS) entry which is preliminary data.</text>
</comment>
<organism evidence="2 4">
    <name type="scientific">Orbilia oligospora</name>
    <name type="common">Nematode-trapping fungus</name>
    <name type="synonym">Arthrobotrys oligospora</name>
    <dbReference type="NCBI Taxonomy" id="2813651"/>
    <lineage>
        <taxon>Eukaryota</taxon>
        <taxon>Fungi</taxon>
        <taxon>Dikarya</taxon>
        <taxon>Ascomycota</taxon>
        <taxon>Pezizomycotina</taxon>
        <taxon>Orbiliomycetes</taxon>
        <taxon>Orbiliales</taxon>
        <taxon>Orbiliaceae</taxon>
        <taxon>Orbilia</taxon>
    </lineage>
</organism>
<dbReference type="AlphaFoldDB" id="A0A7C8JB20"/>
<dbReference type="Pfam" id="PF00646">
    <property type="entry name" value="F-box"/>
    <property type="match status" value="1"/>
</dbReference>
<evidence type="ECO:0000313" key="5">
    <source>
        <dbReference type="Proteomes" id="UP000480548"/>
    </source>
</evidence>
<gene>
    <name evidence="2" type="ORF">TWF102_000332</name>
    <name evidence="3" type="ORF">TWF703_004738</name>
</gene>
<dbReference type="Proteomes" id="UP000475325">
    <property type="component" value="Unassembled WGS sequence"/>
</dbReference>
<dbReference type="InterPro" id="IPR001810">
    <property type="entry name" value="F-box_dom"/>
</dbReference>
<name>A0A7C8JB20_ORBOL</name>
<accession>A0A7C8JB20</accession>
<dbReference type="InterPro" id="IPR036047">
    <property type="entry name" value="F-box-like_dom_sf"/>
</dbReference>
<protein>
    <recommendedName>
        <fullName evidence="1">F-box domain-containing protein</fullName>
    </recommendedName>
</protein>
<evidence type="ECO:0000313" key="2">
    <source>
        <dbReference type="EMBL" id="KAF3107412.1"/>
    </source>
</evidence>
<dbReference type="EMBL" id="WIQW01000010">
    <property type="protein sequence ID" value="KAF3107412.1"/>
    <property type="molecule type" value="Genomic_DNA"/>
</dbReference>